<dbReference type="SUPFAM" id="SSF56574">
    <property type="entry name" value="Serpins"/>
    <property type="match status" value="1"/>
</dbReference>
<name>A0A9N9RC01_9NEOP</name>
<dbReference type="InterPro" id="IPR023796">
    <property type="entry name" value="Serpin_dom"/>
</dbReference>
<dbReference type="InterPro" id="IPR036186">
    <property type="entry name" value="Serpin_sf"/>
</dbReference>
<dbReference type="FunFam" id="2.30.39.10:FF:000030">
    <property type="entry name" value="Serpin 2"/>
    <property type="match status" value="1"/>
</dbReference>
<sequence>MMILRIFFLLFVAPCVFCNTGSIDPETLRNVFGYPQYYAAASEQVPLSQVVPVQPVNSTLTDPDYWDVDELPAAAVADYDRFDWTLTKRVASNSNVNFLVSPLGLKLALAILAEAATGLTKSELSSVLGFEMDRHAVRRKFSTIVESLQKQSPQYILNLGSRIYVEDTAQPRQRFAAIAQQFYKTELTSINFHNPVAAAASINAWVANTTQGRINNLVNPDDLASMVVMILNTLYFKGSWRHQFDPNATKEGMFYTTPNTPKPVQFMRVKDKFYYAESSKFDAKILRMPYLGNKYAMYVIVPNSLTGLNMVMEGISTLRPEMDTLHERLVEVTLPKYKFDYTSHLDGVLKELGARQAFEDTASFPGIARGQTLSQRLRVSKVLQRSGVDVNELGSVAYSATEISLVNKFGEDDESRVEVFANKPFLFFIQDEATRQLLFTGRVSDPSVVDGAFKN</sequence>
<comment type="subcellular location">
    <subcellularLocation>
        <location evidence="1">Secreted</location>
    </subcellularLocation>
</comment>
<dbReference type="Pfam" id="PF00079">
    <property type="entry name" value="Serpin"/>
    <property type="match status" value="1"/>
</dbReference>
<reference evidence="11" key="2">
    <citation type="submission" date="2022-10" db="EMBL/GenBank/DDBJ databases">
        <authorList>
            <consortium name="ENA_rothamsted_submissions"/>
            <consortium name="culmorum"/>
            <person name="King R."/>
        </authorList>
    </citation>
    <scope>NUCLEOTIDE SEQUENCE</scope>
</reference>
<feature type="chain" id="PRO_5040362429" description="Serpin domain-containing protein" evidence="9">
    <location>
        <begin position="19"/>
        <end position="455"/>
    </location>
</feature>
<evidence type="ECO:0000256" key="8">
    <source>
        <dbReference type="RuleBase" id="RU000411"/>
    </source>
</evidence>
<feature type="domain" description="Serpin" evidence="10">
    <location>
        <begin position="84"/>
        <end position="446"/>
    </location>
</feature>
<reference evidence="11" key="1">
    <citation type="submission" date="2021-12" db="EMBL/GenBank/DDBJ databases">
        <authorList>
            <person name="King R."/>
        </authorList>
    </citation>
    <scope>NUCLEOTIDE SEQUENCE</scope>
</reference>
<dbReference type="CDD" id="cd19578">
    <property type="entry name" value="serpinK_insect_SRPN2-like"/>
    <property type="match status" value="1"/>
</dbReference>
<dbReference type="PANTHER" id="PTHR11461">
    <property type="entry name" value="SERINE PROTEASE INHIBITOR, SERPIN"/>
    <property type="match status" value="1"/>
</dbReference>
<keyword evidence="5 9" id="KW-0732">Signal</keyword>
<evidence type="ECO:0000259" key="10">
    <source>
        <dbReference type="SMART" id="SM00093"/>
    </source>
</evidence>
<evidence type="ECO:0000256" key="1">
    <source>
        <dbReference type="ARBA" id="ARBA00004613"/>
    </source>
</evidence>
<dbReference type="InterPro" id="IPR000215">
    <property type="entry name" value="Serpin_fam"/>
</dbReference>
<evidence type="ECO:0000256" key="3">
    <source>
        <dbReference type="ARBA" id="ARBA00022525"/>
    </source>
</evidence>
<dbReference type="GO" id="GO:0005615">
    <property type="term" value="C:extracellular space"/>
    <property type="evidence" value="ECO:0007669"/>
    <property type="project" value="InterPro"/>
</dbReference>
<keyword evidence="4" id="KW-0646">Protease inhibitor</keyword>
<organism evidence="11 12">
    <name type="scientific">Diatraea saccharalis</name>
    <name type="common">sugarcane borer</name>
    <dbReference type="NCBI Taxonomy" id="40085"/>
    <lineage>
        <taxon>Eukaryota</taxon>
        <taxon>Metazoa</taxon>
        <taxon>Ecdysozoa</taxon>
        <taxon>Arthropoda</taxon>
        <taxon>Hexapoda</taxon>
        <taxon>Insecta</taxon>
        <taxon>Pterygota</taxon>
        <taxon>Neoptera</taxon>
        <taxon>Endopterygota</taxon>
        <taxon>Lepidoptera</taxon>
        <taxon>Glossata</taxon>
        <taxon>Ditrysia</taxon>
        <taxon>Pyraloidea</taxon>
        <taxon>Crambidae</taxon>
        <taxon>Crambinae</taxon>
        <taxon>Diatraea</taxon>
    </lineage>
</organism>
<evidence type="ECO:0000256" key="5">
    <source>
        <dbReference type="ARBA" id="ARBA00022729"/>
    </source>
</evidence>
<dbReference type="GO" id="GO:0004867">
    <property type="term" value="F:serine-type endopeptidase inhibitor activity"/>
    <property type="evidence" value="ECO:0007669"/>
    <property type="project" value="UniProtKB-KW"/>
</dbReference>
<evidence type="ECO:0000256" key="7">
    <source>
        <dbReference type="ARBA" id="ARBA00023180"/>
    </source>
</evidence>
<keyword evidence="12" id="KW-1185">Reference proteome</keyword>
<evidence type="ECO:0000313" key="12">
    <source>
        <dbReference type="Proteomes" id="UP001153714"/>
    </source>
</evidence>
<dbReference type="Proteomes" id="UP001153714">
    <property type="component" value="Chromosome 5"/>
</dbReference>
<keyword evidence="3" id="KW-0964">Secreted</keyword>
<evidence type="ECO:0000313" key="11">
    <source>
        <dbReference type="EMBL" id="CAG9793495.1"/>
    </source>
</evidence>
<dbReference type="AlphaFoldDB" id="A0A9N9RC01"/>
<dbReference type="InterPro" id="IPR023795">
    <property type="entry name" value="Serpin_CS"/>
</dbReference>
<proteinExistence type="inferred from homology"/>
<evidence type="ECO:0000256" key="4">
    <source>
        <dbReference type="ARBA" id="ARBA00022690"/>
    </source>
</evidence>
<dbReference type="PANTHER" id="PTHR11461:SF357">
    <property type="entry name" value="SERINE PROTEASE INHIBITOR 27A"/>
    <property type="match status" value="1"/>
</dbReference>
<dbReference type="EMBL" id="OU893336">
    <property type="protein sequence ID" value="CAG9793495.1"/>
    <property type="molecule type" value="Genomic_DNA"/>
</dbReference>
<dbReference type="PROSITE" id="PS00284">
    <property type="entry name" value="SERPIN"/>
    <property type="match status" value="1"/>
</dbReference>
<keyword evidence="7" id="KW-0325">Glycoprotein</keyword>
<evidence type="ECO:0000256" key="6">
    <source>
        <dbReference type="ARBA" id="ARBA00022900"/>
    </source>
</evidence>
<feature type="signal peptide" evidence="9">
    <location>
        <begin position="1"/>
        <end position="18"/>
    </location>
</feature>
<comment type="similarity">
    <text evidence="2 8">Belongs to the serpin family.</text>
</comment>
<dbReference type="SMART" id="SM00093">
    <property type="entry name" value="SERPIN"/>
    <property type="match status" value="1"/>
</dbReference>
<dbReference type="Gene3D" id="2.30.39.10">
    <property type="entry name" value="Alpha-1-antitrypsin, domain 1"/>
    <property type="match status" value="1"/>
</dbReference>
<dbReference type="Gene3D" id="3.30.497.10">
    <property type="entry name" value="Antithrombin, subunit I, domain 2"/>
    <property type="match status" value="1"/>
</dbReference>
<accession>A0A9N9RC01</accession>
<evidence type="ECO:0000256" key="2">
    <source>
        <dbReference type="ARBA" id="ARBA00009500"/>
    </source>
</evidence>
<protein>
    <recommendedName>
        <fullName evidence="10">Serpin domain-containing protein</fullName>
    </recommendedName>
</protein>
<keyword evidence="6" id="KW-0722">Serine protease inhibitor</keyword>
<dbReference type="OrthoDB" id="671595at2759"/>
<evidence type="ECO:0000256" key="9">
    <source>
        <dbReference type="SAM" id="SignalP"/>
    </source>
</evidence>
<dbReference type="InterPro" id="IPR042178">
    <property type="entry name" value="Serpin_sf_1"/>
</dbReference>
<dbReference type="InterPro" id="IPR042185">
    <property type="entry name" value="Serpin_sf_2"/>
</dbReference>
<gene>
    <name evidence="11" type="ORF">DIATSA_LOCUS10930</name>
</gene>